<keyword evidence="4 6" id="KW-1133">Transmembrane helix</keyword>
<evidence type="ECO:0000313" key="7">
    <source>
        <dbReference type="EMBL" id="SIS85404.1"/>
    </source>
</evidence>
<dbReference type="PANTHER" id="PTHR42920:SF5">
    <property type="entry name" value="EAMA DOMAIN-CONTAINING PROTEIN"/>
    <property type="match status" value="1"/>
</dbReference>
<keyword evidence="2" id="KW-1003">Cell membrane</keyword>
<dbReference type="InterPro" id="IPR051258">
    <property type="entry name" value="Diverse_Substrate_Transporter"/>
</dbReference>
<evidence type="ECO:0000256" key="1">
    <source>
        <dbReference type="ARBA" id="ARBA00004651"/>
    </source>
</evidence>
<feature type="transmembrane region" description="Helical" evidence="6">
    <location>
        <begin position="151"/>
        <end position="170"/>
    </location>
</feature>
<gene>
    <name evidence="7" type="ORF">SAMN05421795_107119</name>
</gene>
<evidence type="ECO:0000256" key="4">
    <source>
        <dbReference type="ARBA" id="ARBA00022989"/>
    </source>
</evidence>
<feature type="transmembrane region" description="Helical" evidence="6">
    <location>
        <begin position="94"/>
        <end position="115"/>
    </location>
</feature>
<keyword evidence="8" id="KW-1185">Reference proteome</keyword>
<name>A0A1N7MGX7_9RHOB</name>
<dbReference type="GO" id="GO:0005886">
    <property type="term" value="C:plasma membrane"/>
    <property type="evidence" value="ECO:0007669"/>
    <property type="project" value="UniProtKB-SubCell"/>
</dbReference>
<dbReference type="EMBL" id="FTOM01000007">
    <property type="protein sequence ID" value="SIS85404.1"/>
    <property type="molecule type" value="Genomic_DNA"/>
</dbReference>
<sequence length="304" mass="31160">MQDARQRMRASAIVLGTGAFWGLYWLPVRKLADLGLPGAWGTVAITLMAALVLAPLALRARARIARASMLELLCVALGGAAFALYSVGFVHGRVALVILLYFLTPVWSTLIGRWLMGWPIPPLRMGAIALGLAGLGVMLGAGGGLPLPRGIGEWMALAAGMLWSVSTTGMRAQAMRDSGPGLAPGAAAFVFALGALAAAAGLALALPAGATETGGTAVPVIPVLAVALLAGGLWWGLSLMALMWATVRLEPARVGLLLMTEVVIGAVSAAVLAGETLRPAEILGGALVIGAGVLELWPLRDRRA</sequence>
<keyword evidence="3 6" id="KW-0812">Transmembrane</keyword>
<proteinExistence type="predicted"/>
<feature type="transmembrane region" description="Helical" evidence="6">
    <location>
        <begin position="70"/>
        <end position="88"/>
    </location>
</feature>
<evidence type="ECO:0000313" key="8">
    <source>
        <dbReference type="Proteomes" id="UP000186098"/>
    </source>
</evidence>
<feature type="transmembrane region" description="Helical" evidence="6">
    <location>
        <begin position="7"/>
        <end position="26"/>
    </location>
</feature>
<feature type="transmembrane region" description="Helical" evidence="6">
    <location>
        <begin position="127"/>
        <end position="145"/>
    </location>
</feature>
<feature type="transmembrane region" description="Helical" evidence="6">
    <location>
        <begin position="220"/>
        <end position="242"/>
    </location>
</feature>
<feature type="transmembrane region" description="Helical" evidence="6">
    <location>
        <begin position="280"/>
        <end position="299"/>
    </location>
</feature>
<accession>A0A1N7MGX7</accession>
<dbReference type="SUPFAM" id="SSF103481">
    <property type="entry name" value="Multidrug resistance efflux transporter EmrE"/>
    <property type="match status" value="2"/>
</dbReference>
<keyword evidence="5 6" id="KW-0472">Membrane</keyword>
<evidence type="ECO:0000256" key="2">
    <source>
        <dbReference type="ARBA" id="ARBA00022475"/>
    </source>
</evidence>
<evidence type="ECO:0000256" key="6">
    <source>
        <dbReference type="SAM" id="Phobius"/>
    </source>
</evidence>
<dbReference type="InterPro" id="IPR037185">
    <property type="entry name" value="EmrE-like"/>
</dbReference>
<organism evidence="7 8">
    <name type="scientific">Phaeovulum vinaykumarii</name>
    <dbReference type="NCBI Taxonomy" id="407234"/>
    <lineage>
        <taxon>Bacteria</taxon>
        <taxon>Pseudomonadati</taxon>
        <taxon>Pseudomonadota</taxon>
        <taxon>Alphaproteobacteria</taxon>
        <taxon>Rhodobacterales</taxon>
        <taxon>Paracoccaceae</taxon>
        <taxon>Phaeovulum</taxon>
    </lineage>
</organism>
<reference evidence="8" key="1">
    <citation type="submission" date="2017-01" db="EMBL/GenBank/DDBJ databases">
        <authorList>
            <person name="Varghese N."/>
            <person name="Submissions S."/>
        </authorList>
    </citation>
    <scope>NUCLEOTIDE SEQUENCE [LARGE SCALE GENOMIC DNA]</scope>
    <source>
        <strain evidence="8">DSM 18714</strain>
    </source>
</reference>
<dbReference type="Proteomes" id="UP000186098">
    <property type="component" value="Unassembled WGS sequence"/>
</dbReference>
<feature type="transmembrane region" description="Helical" evidence="6">
    <location>
        <begin position="182"/>
        <end position="208"/>
    </location>
</feature>
<comment type="subcellular location">
    <subcellularLocation>
        <location evidence="1">Cell membrane</location>
        <topology evidence="1">Multi-pass membrane protein</topology>
    </subcellularLocation>
</comment>
<feature type="transmembrane region" description="Helical" evidence="6">
    <location>
        <begin position="254"/>
        <end position="274"/>
    </location>
</feature>
<evidence type="ECO:0000256" key="3">
    <source>
        <dbReference type="ARBA" id="ARBA00022692"/>
    </source>
</evidence>
<dbReference type="PANTHER" id="PTHR42920">
    <property type="entry name" value="OS03G0707200 PROTEIN-RELATED"/>
    <property type="match status" value="1"/>
</dbReference>
<dbReference type="AlphaFoldDB" id="A0A1N7MGX7"/>
<evidence type="ECO:0000256" key="5">
    <source>
        <dbReference type="ARBA" id="ARBA00023136"/>
    </source>
</evidence>
<dbReference type="RefSeq" id="WP_076366855.1">
    <property type="nucleotide sequence ID" value="NZ_FTOM01000007.1"/>
</dbReference>
<feature type="transmembrane region" description="Helical" evidence="6">
    <location>
        <begin position="38"/>
        <end position="58"/>
    </location>
</feature>
<protein>
    <submittedName>
        <fullName evidence="7">Threonine/homoserine efflux transporter RhtA</fullName>
    </submittedName>
</protein>